<comment type="caution">
    <text evidence="2">The sequence shown here is derived from an EMBL/GenBank/DDBJ whole genome shotgun (WGS) entry which is preliminary data.</text>
</comment>
<dbReference type="EMBL" id="JBHSGG010000007">
    <property type="protein sequence ID" value="MFC4727257.1"/>
    <property type="molecule type" value="Genomic_DNA"/>
</dbReference>
<name>A0ABV9NFY7_9GAMM</name>
<evidence type="ECO:0000256" key="1">
    <source>
        <dbReference type="SAM" id="MobiDB-lite"/>
    </source>
</evidence>
<accession>A0ABV9NFY7</accession>
<organism evidence="2 3">
    <name type="scientific">Coralloluteibacterium thermophilum</name>
    <dbReference type="NCBI Taxonomy" id="2707049"/>
    <lineage>
        <taxon>Bacteria</taxon>
        <taxon>Pseudomonadati</taxon>
        <taxon>Pseudomonadota</taxon>
        <taxon>Gammaproteobacteria</taxon>
        <taxon>Lysobacterales</taxon>
        <taxon>Lysobacteraceae</taxon>
        <taxon>Coralloluteibacterium</taxon>
    </lineage>
</organism>
<dbReference type="Proteomes" id="UP001595892">
    <property type="component" value="Unassembled WGS sequence"/>
</dbReference>
<sequence length="176" mass="18037">MSALGRSTSAGALAVPPDAEAEARAALRACVECGGASADVLVVAPDPAAVRGLVRRLRAAGRCVLVLTRSHAGRAWCARTVGGGTVAIRDPRALPALTMDAVRRLASLELVAVAGAGRGDPGLVRLYRIRRRPGADPQAATLEPLGELAADAARTARPPRAAHRPHHRPGATGHAL</sequence>
<evidence type="ECO:0000313" key="3">
    <source>
        <dbReference type="Proteomes" id="UP001595892"/>
    </source>
</evidence>
<reference evidence="3" key="1">
    <citation type="journal article" date="2019" name="Int. J. Syst. Evol. Microbiol.">
        <title>The Global Catalogue of Microorganisms (GCM) 10K type strain sequencing project: providing services to taxonomists for standard genome sequencing and annotation.</title>
        <authorList>
            <consortium name="The Broad Institute Genomics Platform"/>
            <consortium name="The Broad Institute Genome Sequencing Center for Infectious Disease"/>
            <person name="Wu L."/>
            <person name="Ma J."/>
        </authorList>
    </citation>
    <scope>NUCLEOTIDE SEQUENCE [LARGE SCALE GENOMIC DNA]</scope>
    <source>
        <strain evidence="3">CGMCC 1.13574</strain>
    </source>
</reference>
<gene>
    <name evidence="2" type="ORF">ACFO3Q_03625</name>
</gene>
<protein>
    <submittedName>
        <fullName evidence="2">Uncharacterized protein</fullName>
    </submittedName>
</protein>
<dbReference type="RefSeq" id="WP_377003279.1">
    <property type="nucleotide sequence ID" value="NZ_JBHSGG010000007.1"/>
</dbReference>
<feature type="region of interest" description="Disordered" evidence="1">
    <location>
        <begin position="152"/>
        <end position="176"/>
    </location>
</feature>
<proteinExistence type="predicted"/>
<feature type="compositionally biased region" description="Basic residues" evidence="1">
    <location>
        <begin position="160"/>
        <end position="169"/>
    </location>
</feature>
<keyword evidence="3" id="KW-1185">Reference proteome</keyword>
<evidence type="ECO:0000313" key="2">
    <source>
        <dbReference type="EMBL" id="MFC4727257.1"/>
    </source>
</evidence>